<dbReference type="KEGG" id="acp:A2cp1_0278"/>
<dbReference type="CDD" id="cd00082">
    <property type="entry name" value="HisKA"/>
    <property type="match status" value="1"/>
</dbReference>
<dbReference type="Pfam" id="PF02518">
    <property type="entry name" value="HATPase_c"/>
    <property type="match status" value="1"/>
</dbReference>
<evidence type="ECO:0000313" key="5">
    <source>
        <dbReference type="EMBL" id="ACL63637.1"/>
    </source>
</evidence>
<keyword evidence="6" id="KW-1185">Reference proteome</keyword>
<keyword evidence="5" id="KW-0418">Kinase</keyword>
<accession>B8J9T4</accession>
<evidence type="ECO:0000313" key="6">
    <source>
        <dbReference type="Proteomes" id="UP000007089"/>
    </source>
</evidence>
<dbReference type="SUPFAM" id="SSF55781">
    <property type="entry name" value="GAF domain-like"/>
    <property type="match status" value="1"/>
</dbReference>
<dbReference type="Gene3D" id="3.30.450.40">
    <property type="match status" value="1"/>
</dbReference>
<proteinExistence type="predicted"/>
<feature type="domain" description="Histidine kinase" evidence="4">
    <location>
        <begin position="188"/>
        <end position="401"/>
    </location>
</feature>
<dbReference type="HOGENOM" id="CLU_579571_0_0_7"/>
<reference evidence="5" key="1">
    <citation type="submission" date="2009-01" db="EMBL/GenBank/DDBJ databases">
        <title>Complete sequence of Anaeromyxobacter dehalogenans 2CP-1.</title>
        <authorList>
            <consortium name="US DOE Joint Genome Institute"/>
            <person name="Lucas S."/>
            <person name="Copeland A."/>
            <person name="Lapidus A."/>
            <person name="Glavina del Rio T."/>
            <person name="Dalin E."/>
            <person name="Tice H."/>
            <person name="Bruce D."/>
            <person name="Goodwin L."/>
            <person name="Pitluck S."/>
            <person name="Saunders E."/>
            <person name="Brettin T."/>
            <person name="Detter J.C."/>
            <person name="Han C."/>
            <person name="Larimer F."/>
            <person name="Land M."/>
            <person name="Hauser L."/>
            <person name="Kyrpides N."/>
            <person name="Ovchinnikova G."/>
            <person name="Beliaev A.S."/>
            <person name="Richardson P."/>
        </authorList>
    </citation>
    <scope>NUCLEOTIDE SEQUENCE</scope>
    <source>
        <strain evidence="5">2CP-1</strain>
    </source>
</reference>
<dbReference type="InterPro" id="IPR029016">
    <property type="entry name" value="GAF-like_dom_sf"/>
</dbReference>
<name>B8J9T4_ANAD2</name>
<dbReference type="PRINTS" id="PR00344">
    <property type="entry name" value="BCTRLSENSOR"/>
</dbReference>
<evidence type="ECO:0000256" key="1">
    <source>
        <dbReference type="ARBA" id="ARBA00000085"/>
    </source>
</evidence>
<dbReference type="InterPro" id="IPR036097">
    <property type="entry name" value="HisK_dim/P_sf"/>
</dbReference>
<comment type="catalytic activity">
    <reaction evidence="1">
        <text>ATP + protein L-histidine = ADP + protein N-phospho-L-histidine.</text>
        <dbReference type="EC" id="2.7.13.3"/>
    </reaction>
</comment>
<keyword evidence="3" id="KW-0597">Phosphoprotein</keyword>
<dbReference type="GO" id="GO:0000155">
    <property type="term" value="F:phosphorelay sensor kinase activity"/>
    <property type="evidence" value="ECO:0007669"/>
    <property type="project" value="InterPro"/>
</dbReference>
<sequence length="405" mass="42495">MAPHDAPGQEAGQAAQAQGRVDLLRALDRLLAIEPEEHALRRILSALADAVPAVHAAVLLVPGDEGRLAIAAEVGGDGRPPPPADGGAGLAAGAPWVRGDPGWPLPAGARAGAAAPAGGGAVLVMGTRGEGGFDPEALALLRVAADRAGLALERGRLRRAHESAEEAARRALAEVDSRRRAVDYILGIVGHDLRNPLGAVHMSAALLQKRGGLEGWQARAIERMRSSAGRMARIIADLLSYTRTRLGNGMPIDRRPARLDEIARRPVDELGAVNPGREITVEVRGDVSGSWDPDRLEQVISNLVSNAVDHGDPASPVRVELSGEPDACVLRVRNTGPPVPPEVLEHLFEPFSRPPDEKSRKGSGLGLGLYISREIVRGHGGEISIASDGETVITARLPRSQSPAP</sequence>
<dbReference type="InterPro" id="IPR005467">
    <property type="entry name" value="His_kinase_dom"/>
</dbReference>
<dbReference type="PROSITE" id="PS50109">
    <property type="entry name" value="HIS_KIN"/>
    <property type="match status" value="1"/>
</dbReference>
<dbReference type="InterPro" id="IPR036890">
    <property type="entry name" value="HATPase_C_sf"/>
</dbReference>
<dbReference type="InterPro" id="IPR003661">
    <property type="entry name" value="HisK_dim/P_dom"/>
</dbReference>
<dbReference type="CDD" id="cd00075">
    <property type="entry name" value="HATPase"/>
    <property type="match status" value="1"/>
</dbReference>
<dbReference type="SMART" id="SM00388">
    <property type="entry name" value="HisKA"/>
    <property type="match status" value="1"/>
</dbReference>
<dbReference type="Gene3D" id="3.30.565.10">
    <property type="entry name" value="Histidine kinase-like ATPase, C-terminal domain"/>
    <property type="match status" value="1"/>
</dbReference>
<evidence type="ECO:0000256" key="2">
    <source>
        <dbReference type="ARBA" id="ARBA00012438"/>
    </source>
</evidence>
<dbReference type="PANTHER" id="PTHR43547">
    <property type="entry name" value="TWO-COMPONENT HISTIDINE KINASE"/>
    <property type="match status" value="1"/>
</dbReference>
<dbReference type="Proteomes" id="UP000007089">
    <property type="component" value="Chromosome"/>
</dbReference>
<evidence type="ECO:0000256" key="3">
    <source>
        <dbReference type="ARBA" id="ARBA00022553"/>
    </source>
</evidence>
<dbReference type="Pfam" id="PF00512">
    <property type="entry name" value="HisKA"/>
    <property type="match status" value="1"/>
</dbReference>
<dbReference type="AlphaFoldDB" id="B8J9T4"/>
<protein>
    <recommendedName>
        <fullName evidence="2">histidine kinase</fullName>
        <ecNumber evidence="2">2.7.13.3</ecNumber>
    </recommendedName>
</protein>
<dbReference type="EMBL" id="CP001359">
    <property type="protein sequence ID" value="ACL63637.1"/>
    <property type="molecule type" value="Genomic_DNA"/>
</dbReference>
<organism evidence="5 6">
    <name type="scientific">Anaeromyxobacter dehalogenans (strain ATCC BAA-258 / DSM 21875 / 2CP-1)</name>
    <dbReference type="NCBI Taxonomy" id="455488"/>
    <lineage>
        <taxon>Bacteria</taxon>
        <taxon>Pseudomonadati</taxon>
        <taxon>Myxococcota</taxon>
        <taxon>Myxococcia</taxon>
        <taxon>Myxococcales</taxon>
        <taxon>Cystobacterineae</taxon>
        <taxon>Anaeromyxobacteraceae</taxon>
        <taxon>Anaeromyxobacter</taxon>
    </lineage>
</organism>
<gene>
    <name evidence="5" type="ordered locus">A2cp1_0278</name>
</gene>
<dbReference type="InterPro" id="IPR003594">
    <property type="entry name" value="HATPase_dom"/>
</dbReference>
<dbReference type="PANTHER" id="PTHR43547:SF2">
    <property type="entry name" value="HYBRID SIGNAL TRANSDUCTION HISTIDINE KINASE C"/>
    <property type="match status" value="1"/>
</dbReference>
<dbReference type="InterPro" id="IPR004358">
    <property type="entry name" value="Sig_transdc_His_kin-like_C"/>
</dbReference>
<dbReference type="SMART" id="SM00387">
    <property type="entry name" value="HATPase_c"/>
    <property type="match status" value="1"/>
</dbReference>
<dbReference type="SUPFAM" id="SSF55874">
    <property type="entry name" value="ATPase domain of HSP90 chaperone/DNA topoisomerase II/histidine kinase"/>
    <property type="match status" value="1"/>
</dbReference>
<dbReference type="RefSeq" id="WP_012631697.1">
    <property type="nucleotide sequence ID" value="NC_011891.1"/>
</dbReference>
<evidence type="ECO:0000259" key="4">
    <source>
        <dbReference type="PROSITE" id="PS50109"/>
    </source>
</evidence>
<keyword evidence="5" id="KW-0808">Transferase</keyword>
<dbReference type="Gene3D" id="1.10.287.130">
    <property type="match status" value="1"/>
</dbReference>
<dbReference type="EC" id="2.7.13.3" evidence="2"/>
<dbReference type="SUPFAM" id="SSF47384">
    <property type="entry name" value="Homodimeric domain of signal transducing histidine kinase"/>
    <property type="match status" value="1"/>
</dbReference>